<keyword evidence="1" id="KW-0812">Transmembrane</keyword>
<dbReference type="RefSeq" id="WP_220335843.1">
    <property type="nucleotide sequence ID" value="NZ_JAEUAK010000007.1"/>
</dbReference>
<reference evidence="2 3" key="1">
    <citation type="journal article" date="2021" name="MBio">
        <title>Poor Competitiveness of Bradyrhizobium in Pigeon Pea Root Colonization in Indian Soils.</title>
        <authorList>
            <person name="Chalasani D."/>
            <person name="Basu A."/>
            <person name="Pullabhotla S.V.S.R.N."/>
            <person name="Jorrin B."/>
            <person name="Neal A.L."/>
            <person name="Poole P.S."/>
            <person name="Podile A.R."/>
            <person name="Tkacz A."/>
        </authorList>
    </citation>
    <scope>NUCLEOTIDE SEQUENCE [LARGE SCALE GENOMIC DNA]</scope>
    <source>
        <strain evidence="2 3">HU56</strain>
    </source>
</reference>
<evidence type="ECO:0000256" key="1">
    <source>
        <dbReference type="SAM" id="Phobius"/>
    </source>
</evidence>
<proteinExistence type="predicted"/>
<protein>
    <submittedName>
        <fullName evidence="2">Anti-sigma factor</fullName>
    </submittedName>
</protein>
<feature type="transmembrane region" description="Helical" evidence="1">
    <location>
        <begin position="89"/>
        <end position="107"/>
    </location>
</feature>
<dbReference type="EMBL" id="JAEUAK010000007">
    <property type="protein sequence ID" value="MBW9054482.1"/>
    <property type="molecule type" value="Genomic_DNA"/>
</dbReference>
<comment type="caution">
    <text evidence="2">The sequence shown here is derived from an EMBL/GenBank/DDBJ whole genome shotgun (WGS) entry which is preliminary data.</text>
</comment>
<keyword evidence="1" id="KW-0472">Membrane</keyword>
<keyword evidence="1" id="KW-1133">Transmembrane helix</keyword>
<accession>A0ABS7GXF4</accession>
<dbReference type="Proteomes" id="UP000717752">
    <property type="component" value="Unassembled WGS sequence"/>
</dbReference>
<evidence type="ECO:0000313" key="3">
    <source>
        <dbReference type="Proteomes" id="UP000717752"/>
    </source>
</evidence>
<gene>
    <name evidence="2" type="ORF">JNB85_18920</name>
</gene>
<keyword evidence="3" id="KW-1185">Reference proteome</keyword>
<name>A0ABS7GXF4_9HYPH</name>
<organism evidence="2 3">
    <name type="scientific">Rhizobium mesosinicum</name>
    <dbReference type="NCBI Taxonomy" id="335017"/>
    <lineage>
        <taxon>Bacteria</taxon>
        <taxon>Pseudomonadati</taxon>
        <taxon>Pseudomonadota</taxon>
        <taxon>Alphaproteobacteria</taxon>
        <taxon>Hyphomicrobiales</taxon>
        <taxon>Rhizobiaceae</taxon>
        <taxon>Rhizobium/Agrobacterium group</taxon>
        <taxon>Rhizobium</taxon>
    </lineage>
</organism>
<evidence type="ECO:0000313" key="2">
    <source>
        <dbReference type="EMBL" id="MBW9054482.1"/>
    </source>
</evidence>
<sequence>MNMKPITEDDLQAYVDNALDAERHCDVAEYLRENPEADARVTAYRTQAASLRFALDPVAREPVPSRLNLRTIAAAHPPAPARRPRQFRLAAAAVLLLAIGATGGWMIKGYTLPPTEGVAALAQEASASYGTFAPDRLHPVEVRADGGDTLHQLASATLGRAAAIPDLSKAGYRLMGGRVVPTAHGPGLMLMYDDDKGSRLVMLTRPMMVDQNKPMVASETGYIRGWSWAKNGLGYSLVGALPHDDLHPIADAVRSQT</sequence>